<feature type="transmembrane region" description="Helical" evidence="8">
    <location>
        <begin position="65"/>
        <end position="89"/>
    </location>
</feature>
<evidence type="ECO:0000256" key="1">
    <source>
        <dbReference type="ARBA" id="ARBA00004653"/>
    </source>
</evidence>
<feature type="transmembrane region" description="Helical" evidence="8">
    <location>
        <begin position="174"/>
        <end position="191"/>
    </location>
</feature>
<keyword evidence="3" id="KW-0337">GPI-anchor biosynthesis</keyword>
<feature type="domain" description="CWH43-like N-terminal" evidence="9">
    <location>
        <begin position="9"/>
        <end position="230"/>
    </location>
</feature>
<sequence>MGYLVKIPFRLIWMIVASCPLLAFFFCVSWSLLENFEESTSTHCNVPNYLPSISTAVGTFNPQKYIWRIGIAFHCTPRFLVTLMYYNYFRNSFLPESKWQSLVKILFYFQVSEIFSLVGLSYISSSEDFDTHKNLFVTFLFTALVSMSLVYALIKYGINNMQSRLEQKSLRLKFILLMINCFAFCLSMYFYMRHNWYCEPGMYTLFAFAEYIVVLSNIGYHLTSMWDFSNQFIIVATT</sequence>
<reference evidence="10 11" key="1">
    <citation type="submission" date="2024-04" db="EMBL/GenBank/DDBJ databases">
        <authorList>
            <person name="Rising A."/>
            <person name="Reimegard J."/>
            <person name="Sonavane S."/>
            <person name="Akerstrom W."/>
            <person name="Nylinder S."/>
            <person name="Hedman E."/>
            <person name="Kallberg Y."/>
        </authorList>
    </citation>
    <scope>NUCLEOTIDE SEQUENCE [LARGE SCALE GENOMIC DNA]</scope>
</reference>
<accession>A0AAV1ZAJ3</accession>
<dbReference type="InterPro" id="IPR019402">
    <property type="entry name" value="CWH43_N"/>
</dbReference>
<evidence type="ECO:0000256" key="2">
    <source>
        <dbReference type="ARBA" id="ARBA00007414"/>
    </source>
</evidence>
<feature type="transmembrane region" description="Helical" evidence="8">
    <location>
        <begin position="101"/>
        <end position="123"/>
    </location>
</feature>
<dbReference type="Proteomes" id="UP001497382">
    <property type="component" value="Unassembled WGS sequence"/>
</dbReference>
<evidence type="ECO:0000313" key="11">
    <source>
        <dbReference type="Proteomes" id="UP001497382"/>
    </source>
</evidence>
<comment type="subcellular location">
    <subcellularLocation>
        <location evidence="1">Golgi apparatus membrane</location>
        <topology evidence="1">Multi-pass membrane protein</topology>
    </subcellularLocation>
</comment>
<name>A0AAV1ZAJ3_9ARAC</name>
<feature type="transmembrane region" description="Helical" evidence="8">
    <location>
        <begin position="135"/>
        <end position="154"/>
    </location>
</feature>
<organism evidence="10 11">
    <name type="scientific">Larinioides sclopetarius</name>
    <dbReference type="NCBI Taxonomy" id="280406"/>
    <lineage>
        <taxon>Eukaryota</taxon>
        <taxon>Metazoa</taxon>
        <taxon>Ecdysozoa</taxon>
        <taxon>Arthropoda</taxon>
        <taxon>Chelicerata</taxon>
        <taxon>Arachnida</taxon>
        <taxon>Araneae</taxon>
        <taxon>Araneomorphae</taxon>
        <taxon>Entelegynae</taxon>
        <taxon>Araneoidea</taxon>
        <taxon>Araneidae</taxon>
        <taxon>Larinioides</taxon>
    </lineage>
</organism>
<evidence type="ECO:0000256" key="5">
    <source>
        <dbReference type="ARBA" id="ARBA00022989"/>
    </source>
</evidence>
<dbReference type="PANTHER" id="PTHR12892">
    <property type="entry name" value="FGF RECEPTOR ACTIVATING PROTEIN 1"/>
    <property type="match status" value="1"/>
</dbReference>
<evidence type="ECO:0000259" key="9">
    <source>
        <dbReference type="Pfam" id="PF10277"/>
    </source>
</evidence>
<protein>
    <recommendedName>
        <fullName evidence="9">CWH43-like N-terminal domain-containing protein</fullName>
    </recommendedName>
</protein>
<keyword evidence="5 8" id="KW-1133">Transmembrane helix</keyword>
<keyword evidence="7 8" id="KW-0472">Membrane</keyword>
<keyword evidence="4 8" id="KW-0812">Transmembrane</keyword>
<dbReference type="GO" id="GO:0000139">
    <property type="term" value="C:Golgi membrane"/>
    <property type="evidence" value="ECO:0007669"/>
    <property type="project" value="UniProtKB-SubCell"/>
</dbReference>
<feature type="transmembrane region" description="Helical" evidence="8">
    <location>
        <begin position="12"/>
        <end position="33"/>
    </location>
</feature>
<evidence type="ECO:0000256" key="8">
    <source>
        <dbReference type="SAM" id="Phobius"/>
    </source>
</evidence>
<evidence type="ECO:0000313" key="10">
    <source>
        <dbReference type="EMBL" id="CAL1268744.1"/>
    </source>
</evidence>
<gene>
    <name evidence="10" type="ORF">LARSCL_LOCUS4346</name>
</gene>
<dbReference type="Pfam" id="PF10277">
    <property type="entry name" value="Frag1"/>
    <property type="match status" value="1"/>
</dbReference>
<dbReference type="GO" id="GO:0005789">
    <property type="term" value="C:endoplasmic reticulum membrane"/>
    <property type="evidence" value="ECO:0007669"/>
    <property type="project" value="TreeGrafter"/>
</dbReference>
<evidence type="ECO:0000256" key="6">
    <source>
        <dbReference type="ARBA" id="ARBA00023034"/>
    </source>
</evidence>
<dbReference type="AlphaFoldDB" id="A0AAV1ZAJ3"/>
<dbReference type="PANTHER" id="PTHR12892:SF11">
    <property type="entry name" value="POST-GPI ATTACHMENT TO PROTEINS FACTOR 2"/>
    <property type="match status" value="1"/>
</dbReference>
<evidence type="ECO:0000256" key="4">
    <source>
        <dbReference type="ARBA" id="ARBA00022692"/>
    </source>
</evidence>
<dbReference type="InterPro" id="IPR039545">
    <property type="entry name" value="PGAP2"/>
</dbReference>
<dbReference type="GO" id="GO:0006506">
    <property type="term" value="P:GPI anchor biosynthetic process"/>
    <property type="evidence" value="ECO:0007669"/>
    <property type="project" value="UniProtKB-KW"/>
</dbReference>
<evidence type="ECO:0000256" key="3">
    <source>
        <dbReference type="ARBA" id="ARBA00022502"/>
    </source>
</evidence>
<dbReference type="EMBL" id="CAXIEN010000035">
    <property type="protein sequence ID" value="CAL1268744.1"/>
    <property type="molecule type" value="Genomic_DNA"/>
</dbReference>
<comment type="similarity">
    <text evidence="2">Belongs to the PGAP2 family.</text>
</comment>
<evidence type="ECO:0000256" key="7">
    <source>
        <dbReference type="ARBA" id="ARBA00023136"/>
    </source>
</evidence>
<keyword evidence="11" id="KW-1185">Reference proteome</keyword>
<proteinExistence type="inferred from homology"/>
<comment type="caution">
    <text evidence="10">The sequence shown here is derived from an EMBL/GenBank/DDBJ whole genome shotgun (WGS) entry which is preliminary data.</text>
</comment>
<feature type="transmembrane region" description="Helical" evidence="8">
    <location>
        <begin position="203"/>
        <end position="222"/>
    </location>
</feature>
<keyword evidence="6" id="KW-0333">Golgi apparatus</keyword>